<evidence type="ECO:0000259" key="1">
    <source>
        <dbReference type="SMART" id="SM00901"/>
    </source>
</evidence>
<dbReference type="InterPro" id="IPR014966">
    <property type="entry name" value="FRG-dom"/>
</dbReference>
<protein>
    <submittedName>
        <fullName evidence="2">FRG domain-containing protein</fullName>
    </submittedName>
</protein>
<evidence type="ECO:0000313" key="2">
    <source>
        <dbReference type="EMBL" id="MDH0970061.1"/>
    </source>
</evidence>
<name>A0AA42MW57_ACIJO</name>
<dbReference type="Proteomes" id="UP001159915">
    <property type="component" value="Unassembled WGS sequence"/>
</dbReference>
<dbReference type="RefSeq" id="WP_279670575.1">
    <property type="nucleotide sequence ID" value="NZ_JAOCBE010000001.1"/>
</dbReference>
<proteinExistence type="predicted"/>
<accession>A0AA42MW57</accession>
<reference evidence="2" key="1">
    <citation type="submission" date="2022-09" db="EMBL/GenBank/DDBJ databases">
        <title>Intensive care unit water sources are persistently colonized with multi-drug resistant bacteria and are the site of extensive horizontal gene transfer of antibiotic resistance genes.</title>
        <authorList>
            <person name="Diorio-Toth L."/>
        </authorList>
    </citation>
    <scope>NUCLEOTIDE SEQUENCE</scope>
    <source>
        <strain evidence="2">GD03920</strain>
    </source>
</reference>
<sequence length="497" mass="57694">MAYFNLLQCYSEQEIDTLDNNFISITYSTSRFAEYTDEPIRLKFKELTEESLLILRNFPCFICFENFQDFVAIAELRETKLNNDNNTITATFRLLSDKISTLKPKEGHTNRYTYICDLEELEKALKFEGWEKTRTHWAIKNSNLFEKLAPLNIFSNLEEIKETFPNQNIDLLSPPQIIGHTNVSIETSFSVEAEIIVTPPYINSISTYIEKIKDINTFIASKKENSEVFYRGHGKFSYQLLPSLLREDPSGKGKIYLEGEHLLFRELLTMEPNSFSNDISGFDILTRMQHYGMPTRLLDISSNPLTALYFACENLKHNEDAEVVIISVKKTDICFYDSDKISCLTNLAKLTSNQKDQLSQYIINCQKNDSTKTLLNESDLNHKVYEQYLHCILNEKPYFKPRIEIKDLKNTFCVKGRLNQERIIAQSGSFLIFGLDAEAIPEHGNNDFTVHKIRIKKDDKKPILDELDLLNINQRTVYPSIENSAKYIKNRLENFKI</sequence>
<evidence type="ECO:0000313" key="3">
    <source>
        <dbReference type="Proteomes" id="UP001159915"/>
    </source>
</evidence>
<gene>
    <name evidence="2" type="ORF">N5C10_12650</name>
</gene>
<dbReference type="AlphaFoldDB" id="A0AA42MW57"/>
<dbReference type="EMBL" id="JAOCBE010000001">
    <property type="protein sequence ID" value="MDH0970061.1"/>
    <property type="molecule type" value="Genomic_DNA"/>
</dbReference>
<dbReference type="Pfam" id="PF08867">
    <property type="entry name" value="FRG"/>
    <property type="match status" value="1"/>
</dbReference>
<feature type="domain" description="FRG" evidence="1">
    <location>
        <begin position="224"/>
        <end position="324"/>
    </location>
</feature>
<organism evidence="2 3">
    <name type="scientific">Acinetobacter johnsonii</name>
    <dbReference type="NCBI Taxonomy" id="40214"/>
    <lineage>
        <taxon>Bacteria</taxon>
        <taxon>Pseudomonadati</taxon>
        <taxon>Pseudomonadota</taxon>
        <taxon>Gammaproteobacteria</taxon>
        <taxon>Moraxellales</taxon>
        <taxon>Moraxellaceae</taxon>
        <taxon>Acinetobacter</taxon>
    </lineage>
</organism>
<comment type="caution">
    <text evidence="2">The sequence shown here is derived from an EMBL/GenBank/DDBJ whole genome shotgun (WGS) entry which is preliminary data.</text>
</comment>
<dbReference type="SMART" id="SM00901">
    <property type="entry name" value="FRG"/>
    <property type="match status" value="1"/>
</dbReference>